<dbReference type="OrthoDB" id="1856718at2759"/>
<evidence type="ECO:0000256" key="3">
    <source>
        <dbReference type="ARBA" id="ARBA00022827"/>
    </source>
</evidence>
<dbReference type="EMBL" id="MNPL01003926">
    <property type="protein sequence ID" value="OQR77106.1"/>
    <property type="molecule type" value="Genomic_DNA"/>
</dbReference>
<evidence type="ECO:0000256" key="2">
    <source>
        <dbReference type="ARBA" id="ARBA00022630"/>
    </source>
</evidence>
<dbReference type="Gene3D" id="3.40.50.80">
    <property type="entry name" value="Nucleotide-binding domain of ferredoxin-NADP reductase (FNR) module"/>
    <property type="match status" value="1"/>
</dbReference>
<evidence type="ECO:0000256" key="1">
    <source>
        <dbReference type="ARBA" id="ARBA00001974"/>
    </source>
</evidence>
<dbReference type="Pfam" id="PF00175">
    <property type="entry name" value="NAD_binding_1"/>
    <property type="match status" value="1"/>
</dbReference>
<dbReference type="InterPro" id="IPR001709">
    <property type="entry name" value="Flavoprot_Pyr_Nucl_cyt_Rdtase"/>
</dbReference>
<dbReference type="Gene3D" id="2.40.30.10">
    <property type="entry name" value="Translation factors"/>
    <property type="match status" value="1"/>
</dbReference>
<dbReference type="GO" id="GO:0010181">
    <property type="term" value="F:FMN binding"/>
    <property type="evidence" value="ECO:0007669"/>
    <property type="project" value="TreeGrafter"/>
</dbReference>
<evidence type="ECO:0000313" key="5">
    <source>
        <dbReference type="EMBL" id="OQR77106.1"/>
    </source>
</evidence>
<feature type="domain" description="Oxidoreductase FAD/NAD(P)-binding" evidence="4">
    <location>
        <begin position="71"/>
        <end position="178"/>
    </location>
</feature>
<dbReference type="InParanoid" id="A0A1V9XUC4"/>
<dbReference type="STRING" id="418985.A0A1V9XUC4"/>
<dbReference type="PANTHER" id="PTHR19384">
    <property type="entry name" value="NITRIC OXIDE SYNTHASE-RELATED"/>
    <property type="match status" value="1"/>
</dbReference>
<dbReference type="GO" id="GO:0050660">
    <property type="term" value="F:flavin adenine dinucleotide binding"/>
    <property type="evidence" value="ECO:0007669"/>
    <property type="project" value="TreeGrafter"/>
</dbReference>
<name>A0A1V9XUC4_9ACAR</name>
<sequence length="206" mass="23775">MLKYPNEVHLLYAVVNFKTIIKKPRTGLCTRFLKELQTGDTVEMYIRKGTFQFPVIQAESQMKWRKGAVVMIGPGTGVAPFRALIQEFAAAGGADKPMMLFFGCRNSRKDYYFADEWLSLEERGVLRVVTAFSRDQEQKIYVQQRIKEYKEELVKMAEDEDSLAVYICGNAARMVGDVLETLQEIWGVDRVERMQNRKVIQIEAWA</sequence>
<keyword evidence="3" id="KW-0274">FAD</keyword>
<dbReference type="AlphaFoldDB" id="A0A1V9XUC4"/>
<evidence type="ECO:0000259" key="4">
    <source>
        <dbReference type="Pfam" id="PF00175"/>
    </source>
</evidence>
<dbReference type="InterPro" id="IPR001433">
    <property type="entry name" value="OxRdtase_FAD/NAD-bd"/>
</dbReference>
<reference evidence="5 6" key="1">
    <citation type="journal article" date="2017" name="Gigascience">
        <title>Draft genome of the honey bee ectoparasitic mite, Tropilaelaps mercedesae, is shaped by the parasitic life history.</title>
        <authorList>
            <person name="Dong X."/>
            <person name="Armstrong S.D."/>
            <person name="Xia D."/>
            <person name="Makepeace B.L."/>
            <person name="Darby A.C."/>
            <person name="Kadowaki T."/>
        </authorList>
    </citation>
    <scope>NUCLEOTIDE SEQUENCE [LARGE SCALE GENOMIC DNA]</scope>
    <source>
        <strain evidence="5">Wuxi-XJTLU</strain>
    </source>
</reference>
<organism evidence="5 6">
    <name type="scientific">Tropilaelaps mercedesae</name>
    <dbReference type="NCBI Taxonomy" id="418985"/>
    <lineage>
        <taxon>Eukaryota</taxon>
        <taxon>Metazoa</taxon>
        <taxon>Ecdysozoa</taxon>
        <taxon>Arthropoda</taxon>
        <taxon>Chelicerata</taxon>
        <taxon>Arachnida</taxon>
        <taxon>Acari</taxon>
        <taxon>Parasitiformes</taxon>
        <taxon>Mesostigmata</taxon>
        <taxon>Gamasina</taxon>
        <taxon>Dermanyssoidea</taxon>
        <taxon>Laelapidae</taxon>
        <taxon>Tropilaelaps</taxon>
    </lineage>
</organism>
<dbReference type="InterPro" id="IPR017938">
    <property type="entry name" value="Riboflavin_synthase-like_b-brl"/>
</dbReference>
<dbReference type="InterPro" id="IPR039261">
    <property type="entry name" value="FNR_nucleotide-bd"/>
</dbReference>
<proteinExistence type="predicted"/>
<dbReference type="PANTHER" id="PTHR19384:SF10">
    <property type="entry name" value="NADPH-DEPENDENT DIFLAVIN OXIDOREDUCTASE 1"/>
    <property type="match status" value="1"/>
</dbReference>
<dbReference type="GO" id="GO:0016491">
    <property type="term" value="F:oxidoreductase activity"/>
    <property type="evidence" value="ECO:0007669"/>
    <property type="project" value="InterPro"/>
</dbReference>
<comment type="cofactor">
    <cofactor evidence="1">
        <name>FAD</name>
        <dbReference type="ChEBI" id="CHEBI:57692"/>
    </cofactor>
</comment>
<evidence type="ECO:0000313" key="6">
    <source>
        <dbReference type="Proteomes" id="UP000192247"/>
    </source>
</evidence>
<protein>
    <submittedName>
        <fullName evidence="5">NADPH-dependent diflavin oxidoreductase 1-like</fullName>
    </submittedName>
</protein>
<comment type="caution">
    <text evidence="5">The sequence shown here is derived from an EMBL/GenBank/DDBJ whole genome shotgun (WGS) entry which is preliminary data.</text>
</comment>
<gene>
    <name evidence="5" type="ORF">BIW11_00493</name>
</gene>
<dbReference type="SUPFAM" id="SSF63380">
    <property type="entry name" value="Riboflavin synthase domain-like"/>
    <property type="match status" value="1"/>
</dbReference>
<accession>A0A1V9XUC4</accession>
<dbReference type="PRINTS" id="PR00371">
    <property type="entry name" value="FPNCR"/>
</dbReference>
<keyword evidence="2" id="KW-0285">Flavoprotein</keyword>
<dbReference type="GO" id="GO:0005829">
    <property type="term" value="C:cytosol"/>
    <property type="evidence" value="ECO:0007669"/>
    <property type="project" value="TreeGrafter"/>
</dbReference>
<dbReference type="SUPFAM" id="SSF52343">
    <property type="entry name" value="Ferredoxin reductase-like, C-terminal NADP-linked domain"/>
    <property type="match status" value="1"/>
</dbReference>
<keyword evidence="6" id="KW-1185">Reference proteome</keyword>
<dbReference type="Proteomes" id="UP000192247">
    <property type="component" value="Unassembled WGS sequence"/>
</dbReference>